<dbReference type="GO" id="GO:0051213">
    <property type="term" value="F:dioxygenase activity"/>
    <property type="evidence" value="ECO:0007669"/>
    <property type="project" value="UniProtKB-KW"/>
</dbReference>
<evidence type="ECO:0000313" key="15">
    <source>
        <dbReference type="Proteomes" id="UP000887575"/>
    </source>
</evidence>
<evidence type="ECO:0000256" key="12">
    <source>
        <dbReference type="PROSITE-ProRule" id="PRU00723"/>
    </source>
</evidence>
<keyword evidence="8" id="KW-0124">Carnitine biosynthesis</keyword>
<evidence type="ECO:0000256" key="9">
    <source>
        <dbReference type="ARBA" id="ARBA00022964"/>
    </source>
</evidence>
<evidence type="ECO:0000256" key="5">
    <source>
        <dbReference type="ARBA" id="ARBA00022737"/>
    </source>
</evidence>
<dbReference type="SMART" id="SM00356">
    <property type="entry name" value="ZnF_C3H1"/>
    <property type="match status" value="2"/>
</dbReference>
<dbReference type="GO" id="GO:0010468">
    <property type="term" value="P:regulation of gene expression"/>
    <property type="evidence" value="ECO:0007669"/>
    <property type="project" value="UniProtKB-ARBA"/>
</dbReference>
<dbReference type="PANTHER" id="PTHR10696:SF33">
    <property type="entry name" value="GAMMA-BUTYROBETAINE DIOXYGENASE"/>
    <property type="match status" value="1"/>
</dbReference>
<dbReference type="InterPro" id="IPR038492">
    <property type="entry name" value="GBBH-like_N_sf"/>
</dbReference>
<evidence type="ECO:0000256" key="4">
    <source>
        <dbReference type="ARBA" id="ARBA00022723"/>
    </source>
</evidence>
<feature type="domain" description="C3H1-type" evidence="14">
    <location>
        <begin position="172"/>
        <end position="200"/>
    </location>
</feature>
<dbReference type="InterPro" id="IPR050411">
    <property type="entry name" value="AlphaKG_dependent_hydroxylases"/>
</dbReference>
<organism evidence="15 16">
    <name type="scientific">Mesorhabditis belari</name>
    <dbReference type="NCBI Taxonomy" id="2138241"/>
    <lineage>
        <taxon>Eukaryota</taxon>
        <taxon>Metazoa</taxon>
        <taxon>Ecdysozoa</taxon>
        <taxon>Nematoda</taxon>
        <taxon>Chromadorea</taxon>
        <taxon>Rhabditida</taxon>
        <taxon>Rhabditina</taxon>
        <taxon>Rhabditomorpha</taxon>
        <taxon>Rhabditoidea</taxon>
        <taxon>Rhabditidae</taxon>
        <taxon>Mesorhabditinae</taxon>
        <taxon>Mesorhabditis</taxon>
    </lineage>
</organism>
<dbReference type="InterPro" id="IPR036855">
    <property type="entry name" value="Znf_CCCH_sf"/>
</dbReference>
<dbReference type="GO" id="GO:0030154">
    <property type="term" value="P:cell differentiation"/>
    <property type="evidence" value="ECO:0007669"/>
    <property type="project" value="UniProtKB-ARBA"/>
</dbReference>
<dbReference type="GO" id="GO:0008270">
    <property type="term" value="F:zinc ion binding"/>
    <property type="evidence" value="ECO:0007669"/>
    <property type="project" value="UniProtKB-KW"/>
</dbReference>
<proteinExistence type="inferred from homology"/>
<evidence type="ECO:0000256" key="7">
    <source>
        <dbReference type="ARBA" id="ARBA00022833"/>
    </source>
</evidence>
<keyword evidence="6 12" id="KW-0863">Zinc-finger</keyword>
<keyword evidence="9" id="KW-0223">Dioxygenase</keyword>
<dbReference type="PROSITE" id="PS50103">
    <property type="entry name" value="ZF_C3H1"/>
    <property type="match status" value="2"/>
</dbReference>
<dbReference type="Gene3D" id="3.30.2020.30">
    <property type="match status" value="1"/>
</dbReference>
<evidence type="ECO:0000256" key="3">
    <source>
        <dbReference type="ARBA" id="ARBA00008654"/>
    </source>
</evidence>
<dbReference type="Gene3D" id="3.60.130.10">
    <property type="entry name" value="Clavaminate synthase-like"/>
    <property type="match status" value="1"/>
</dbReference>
<feature type="region of interest" description="Disordered" evidence="13">
    <location>
        <begin position="17"/>
        <end position="56"/>
    </location>
</feature>
<dbReference type="SUPFAM" id="SSF90229">
    <property type="entry name" value="CCCH zinc finger"/>
    <property type="match status" value="2"/>
</dbReference>
<comment type="pathway">
    <text evidence="2">Amine and polyamine biosynthesis; carnitine biosynthesis.</text>
</comment>
<sequence length="911" mass="103643">MFRCNEFRDKRELVLRKSSQPGYSHKNKGHFGKDFNRGGSGLRGSPTDFHQKSFSPFSPRPSALLPSLLSAEIEPPPQQKQYKVYIPPAVPQMYSSRSVGYFDASNGREATQYGLSRGSPNSKKSTRSDSYKTVMCQSWLENNSCHFGENCRFAHGEFELRPVKLEAKQNGKYKTKLCDKYTTTGVCPYGARCLFIHPEHGGGVEGNDYIRADKMVEIATRHAAADKQRITEALLQAPLYLASLDQLQNQRFAVDGVARRGKDEDNGEHLMGRAFPSVHPSWPLEPKMYKNASEPMPLRERQNSFSDIIVNLEQFVVQQSDPSAPLNIARRTPSPVPSERMTMGTATPASGYVTGESSPAIRSFLGEHKPFNSLGISPFSMMGISSDSHYSSNGSISGEDIDGQEMNIDLNFDFLKDQSFNGDEKTVKGGKKASVTPGHSTYDPFTYTIMNDNFSREWCKDLSKEFCTVYSCLFEMNSLANLSKPFFRQLSSPRFFASKGSTPAPRIVRTREETKNRILHVEWSDGVVGRYAFTWLRDCSPDPLTYTFSSAMTARNLWMRDFDVRPTIKELQNADDGTSLLIEWDGGHLSRFNSDWLRFRNPCDEAARKHRRKFYLFPEDTWDRERIEKRLKTFNFEKMMGDDKVLHDFLEAVCLDGIAKLTGGPGRGAVEMIGKRILLIHRTHFGKIFEVSTKSDASNMAYASNGELPFHTDFPSLADPPQLQMLHMIRRAELGGNSLFVDGFHVAKLLKAEKPEIFDTLCNYSAEYIEDGYDIHLDDTGNQMKFPFKMAARHSTFKLDRAGRVVQVQFGNAMRSWFYDCAPEEVQKIYDALKIFTQYCYDERNMLKFQLQDGDTVLWANKRVLHTRDHFKNVPGEARTLEGCYFAWDIVKSRVRQLRSELNLDKDQPAV</sequence>
<dbReference type="GO" id="GO:0080090">
    <property type="term" value="P:regulation of primary metabolic process"/>
    <property type="evidence" value="ECO:0007669"/>
    <property type="project" value="UniProtKB-ARBA"/>
</dbReference>
<keyword evidence="7 12" id="KW-0862">Zinc</keyword>
<dbReference type="AlphaFoldDB" id="A0AAF3FGU9"/>
<evidence type="ECO:0000256" key="10">
    <source>
        <dbReference type="ARBA" id="ARBA00023002"/>
    </source>
</evidence>
<dbReference type="PANTHER" id="PTHR10696">
    <property type="entry name" value="GAMMA-BUTYROBETAINE HYDROXYLASE-RELATED"/>
    <property type="match status" value="1"/>
</dbReference>
<keyword evidence="4 12" id="KW-0479">Metal-binding</keyword>
<feature type="zinc finger region" description="C3H1-type" evidence="12">
    <location>
        <begin position="130"/>
        <end position="158"/>
    </location>
</feature>
<dbReference type="Proteomes" id="UP000887575">
    <property type="component" value="Unassembled WGS sequence"/>
</dbReference>
<evidence type="ECO:0000256" key="1">
    <source>
        <dbReference type="ARBA" id="ARBA00001954"/>
    </source>
</evidence>
<keyword evidence="11" id="KW-0408">Iron</keyword>
<dbReference type="Pfam" id="PF00642">
    <property type="entry name" value="zf-CCCH"/>
    <property type="match status" value="2"/>
</dbReference>
<dbReference type="InterPro" id="IPR042098">
    <property type="entry name" value="TauD-like_sf"/>
</dbReference>
<dbReference type="GO" id="GO:0005739">
    <property type="term" value="C:mitochondrion"/>
    <property type="evidence" value="ECO:0007669"/>
    <property type="project" value="TreeGrafter"/>
</dbReference>
<evidence type="ECO:0000256" key="6">
    <source>
        <dbReference type="ARBA" id="ARBA00022771"/>
    </source>
</evidence>
<evidence type="ECO:0000313" key="16">
    <source>
        <dbReference type="WBParaSite" id="MBELARI_LOCUS6199"/>
    </source>
</evidence>
<comment type="similarity">
    <text evidence="3">Belongs to the gamma-BBH/TMLD family.</text>
</comment>
<dbReference type="InterPro" id="IPR000571">
    <property type="entry name" value="Znf_CCCH"/>
</dbReference>
<evidence type="ECO:0000259" key="14">
    <source>
        <dbReference type="PROSITE" id="PS50103"/>
    </source>
</evidence>
<reference evidence="16" key="1">
    <citation type="submission" date="2024-02" db="UniProtKB">
        <authorList>
            <consortium name="WormBaseParasite"/>
        </authorList>
    </citation>
    <scope>IDENTIFICATION</scope>
</reference>
<evidence type="ECO:0000256" key="11">
    <source>
        <dbReference type="ARBA" id="ARBA00023004"/>
    </source>
</evidence>
<keyword evidence="5" id="KW-0677">Repeat</keyword>
<accession>A0AAF3FGU9</accession>
<dbReference type="FunFam" id="4.10.1000.10:FF:000018">
    <property type="entry name" value="Zinc finger protein"/>
    <property type="match status" value="1"/>
</dbReference>
<dbReference type="SUPFAM" id="SSF51197">
    <property type="entry name" value="Clavaminate synthase-like"/>
    <property type="match status" value="1"/>
</dbReference>
<feature type="region of interest" description="Disordered" evidence="13">
    <location>
        <begin position="325"/>
        <end position="354"/>
    </location>
</feature>
<dbReference type="FunFam" id="4.10.1000.10:FF:000001">
    <property type="entry name" value="zinc finger CCCH domain-containing protein 15-like"/>
    <property type="match status" value="1"/>
</dbReference>
<protein>
    <recommendedName>
        <fullName evidence="14">C3H1-type domain-containing protein</fullName>
    </recommendedName>
</protein>
<dbReference type="Pfam" id="PF02668">
    <property type="entry name" value="TauD"/>
    <property type="match status" value="1"/>
</dbReference>
<evidence type="ECO:0000256" key="13">
    <source>
        <dbReference type="SAM" id="MobiDB-lite"/>
    </source>
</evidence>
<dbReference type="Gene3D" id="4.10.1000.10">
    <property type="entry name" value="Zinc finger, CCCH-type"/>
    <property type="match status" value="2"/>
</dbReference>
<comment type="cofactor">
    <cofactor evidence="1">
        <name>Fe(2+)</name>
        <dbReference type="ChEBI" id="CHEBI:29033"/>
    </cofactor>
</comment>
<evidence type="ECO:0000256" key="2">
    <source>
        <dbReference type="ARBA" id="ARBA00005022"/>
    </source>
</evidence>
<name>A0AAF3FGU9_9BILA</name>
<feature type="zinc finger region" description="C3H1-type" evidence="12">
    <location>
        <begin position="172"/>
        <end position="200"/>
    </location>
</feature>
<dbReference type="InterPro" id="IPR003819">
    <property type="entry name" value="TauD/TfdA-like"/>
</dbReference>
<dbReference type="GO" id="GO:0043186">
    <property type="term" value="C:P granule"/>
    <property type="evidence" value="ECO:0007669"/>
    <property type="project" value="UniProtKB-ARBA"/>
</dbReference>
<evidence type="ECO:0000256" key="8">
    <source>
        <dbReference type="ARBA" id="ARBA00022873"/>
    </source>
</evidence>
<dbReference type="GO" id="GO:0045329">
    <property type="term" value="P:carnitine biosynthetic process"/>
    <property type="evidence" value="ECO:0007669"/>
    <property type="project" value="UniProtKB-KW"/>
</dbReference>
<keyword evidence="10" id="KW-0560">Oxidoreductase</keyword>
<keyword evidence="15" id="KW-1185">Reference proteome</keyword>
<dbReference type="WBParaSite" id="MBELARI_LOCUS6199">
    <property type="protein sequence ID" value="MBELARI_LOCUS6199"/>
    <property type="gene ID" value="MBELARI_LOCUS6199"/>
</dbReference>
<feature type="domain" description="C3H1-type" evidence="14">
    <location>
        <begin position="130"/>
        <end position="158"/>
    </location>
</feature>